<keyword evidence="1" id="KW-0472">Membrane</keyword>
<sequence>MDFLRESKKLLQAAQSAAQETAQKTGEAIDVAKEATAEFLTSSAEEIGQWAEDSSALANQTLQQVTYTAASLGTTGAHFAVALAALPQTVEELAREMPKIAQRLKYGAGVRTIDLPRTDADVMALFNKIPATSKLGRDPQTAISQFLADKHGSHITPRSQGGSNAANNIVWEMGIDNIRRGAQAMTGGEQVYIRIYNAVDSIVRNSGALARMGVTVTLTATLTQVVVVAIAYSLDLYRGDITVEEYKQLLLDTLKSVGLSTPIFFLIFVAVLALFPEFAVLLSAPVVVAGFNALLGLSIATPIIQSLQRHIEAGGFGEEASHQYNSLKSSIQDQINTWIQSNTDSAKSLNEA</sequence>
<keyword evidence="3" id="KW-1185">Reference proteome</keyword>
<evidence type="ECO:0000313" key="2">
    <source>
        <dbReference type="EMBL" id="BAY55794.1"/>
    </source>
</evidence>
<accession>A0A1Z4JG98</accession>
<keyword evidence="1" id="KW-1133">Transmembrane helix</keyword>
<evidence type="ECO:0000256" key="1">
    <source>
        <dbReference type="SAM" id="Phobius"/>
    </source>
</evidence>
<dbReference type="EMBL" id="AP018203">
    <property type="protein sequence ID" value="BAY55794.1"/>
    <property type="molecule type" value="Genomic_DNA"/>
</dbReference>
<name>A0A1Z4JG98_LEPBY</name>
<dbReference type="Proteomes" id="UP000217895">
    <property type="component" value="Chromosome"/>
</dbReference>
<reference evidence="2 3" key="1">
    <citation type="submission" date="2017-06" db="EMBL/GenBank/DDBJ databases">
        <title>Genome sequencing of cyanobaciteial culture collection at National Institute for Environmental Studies (NIES).</title>
        <authorList>
            <person name="Hirose Y."/>
            <person name="Shimura Y."/>
            <person name="Fujisawa T."/>
            <person name="Nakamura Y."/>
            <person name="Kawachi M."/>
        </authorList>
    </citation>
    <scope>NUCLEOTIDE SEQUENCE [LARGE SCALE GENOMIC DNA]</scope>
    <source>
        <strain evidence="2 3">NIES-2135</strain>
    </source>
</reference>
<keyword evidence="1" id="KW-0812">Transmembrane</keyword>
<feature type="transmembrane region" description="Helical" evidence="1">
    <location>
        <begin position="282"/>
        <end position="304"/>
    </location>
</feature>
<protein>
    <submittedName>
        <fullName evidence="2">Uncharacterized protein</fullName>
    </submittedName>
</protein>
<gene>
    <name evidence="2" type="ORF">NIES2135_26180</name>
</gene>
<feature type="transmembrane region" description="Helical" evidence="1">
    <location>
        <begin position="214"/>
        <end position="234"/>
    </location>
</feature>
<dbReference type="AlphaFoldDB" id="A0A1Z4JG98"/>
<proteinExistence type="predicted"/>
<feature type="transmembrane region" description="Helical" evidence="1">
    <location>
        <begin position="254"/>
        <end position="275"/>
    </location>
</feature>
<evidence type="ECO:0000313" key="3">
    <source>
        <dbReference type="Proteomes" id="UP000217895"/>
    </source>
</evidence>
<organism evidence="2 3">
    <name type="scientific">Leptolyngbya boryana NIES-2135</name>
    <dbReference type="NCBI Taxonomy" id="1973484"/>
    <lineage>
        <taxon>Bacteria</taxon>
        <taxon>Bacillati</taxon>
        <taxon>Cyanobacteriota</taxon>
        <taxon>Cyanophyceae</taxon>
        <taxon>Leptolyngbyales</taxon>
        <taxon>Leptolyngbyaceae</taxon>
        <taxon>Leptolyngbya group</taxon>
        <taxon>Leptolyngbya</taxon>
    </lineage>
</organism>